<evidence type="ECO:0000313" key="3">
    <source>
        <dbReference type="Proteomes" id="UP001446205"/>
    </source>
</evidence>
<dbReference type="RefSeq" id="WP_341371417.1">
    <property type="nucleotide sequence ID" value="NZ_JBBPCO010000011.1"/>
</dbReference>
<evidence type="ECO:0000313" key="2">
    <source>
        <dbReference type="EMBL" id="MEK8090361.1"/>
    </source>
</evidence>
<dbReference type="Gene3D" id="3.40.50.1010">
    <property type="entry name" value="5'-nuclease"/>
    <property type="match status" value="1"/>
</dbReference>
<dbReference type="EMBL" id="JBBPCO010000011">
    <property type="protein sequence ID" value="MEK8090361.1"/>
    <property type="molecule type" value="Genomic_DNA"/>
</dbReference>
<dbReference type="CDD" id="cd09874">
    <property type="entry name" value="PIN_MT3492-like"/>
    <property type="match status" value="1"/>
</dbReference>
<dbReference type="InterPro" id="IPR002716">
    <property type="entry name" value="PIN_dom"/>
</dbReference>
<accession>A0ABU9DBL0</accession>
<protein>
    <submittedName>
        <fullName evidence="2">Type II toxin-antitoxin system VapC family toxin</fullName>
    </submittedName>
</protein>
<reference evidence="2 3" key="1">
    <citation type="submission" date="2024-04" db="EMBL/GenBank/DDBJ databases">
        <authorList>
            <person name="Abashina T."/>
            <person name="Shaikin A."/>
        </authorList>
    </citation>
    <scope>NUCLEOTIDE SEQUENCE [LARGE SCALE GENOMIC DNA]</scope>
    <source>
        <strain evidence="2 3">AAFK</strain>
    </source>
</reference>
<dbReference type="SUPFAM" id="SSF88723">
    <property type="entry name" value="PIN domain-like"/>
    <property type="match status" value="1"/>
</dbReference>
<feature type="domain" description="PIN" evidence="1">
    <location>
        <begin position="4"/>
        <end position="110"/>
    </location>
</feature>
<evidence type="ECO:0000259" key="1">
    <source>
        <dbReference type="Pfam" id="PF01850"/>
    </source>
</evidence>
<keyword evidence="3" id="KW-1185">Reference proteome</keyword>
<sequence length="143" mass="15782">MILYLDTSALLKLYVDEPESSRVREAVSEANLSATHLLSYAEMRAGLAKALRMKRIGPGDLAGYRQSLERDWRNLEVVIPTEALIRRAGDLAEQYGLRGYDSVHLSAAEAVWHVAGTAAEFRMVVFDNGLREAAVAMGMSVLE</sequence>
<dbReference type="Pfam" id="PF01850">
    <property type="entry name" value="PIN"/>
    <property type="match status" value="1"/>
</dbReference>
<comment type="caution">
    <text evidence="2">The sequence shown here is derived from an EMBL/GenBank/DDBJ whole genome shotgun (WGS) entry which is preliminary data.</text>
</comment>
<organism evidence="2 3">
    <name type="scientific">Thermithiobacillus plumbiphilus</name>
    <dbReference type="NCBI Taxonomy" id="1729899"/>
    <lineage>
        <taxon>Bacteria</taxon>
        <taxon>Pseudomonadati</taxon>
        <taxon>Pseudomonadota</taxon>
        <taxon>Acidithiobacillia</taxon>
        <taxon>Acidithiobacillales</taxon>
        <taxon>Thermithiobacillaceae</taxon>
        <taxon>Thermithiobacillus</taxon>
    </lineage>
</organism>
<dbReference type="Proteomes" id="UP001446205">
    <property type="component" value="Unassembled WGS sequence"/>
</dbReference>
<proteinExistence type="predicted"/>
<dbReference type="InterPro" id="IPR029060">
    <property type="entry name" value="PIN-like_dom_sf"/>
</dbReference>
<name>A0ABU9DBL0_9PROT</name>
<gene>
    <name evidence="2" type="ORF">WOB96_11385</name>
</gene>